<name>A0ACC2E5Q9_DIPCM</name>
<organism evidence="1 2">
    <name type="scientific">Diphasiastrum complanatum</name>
    <name type="common">Issler's clubmoss</name>
    <name type="synonym">Lycopodium complanatum</name>
    <dbReference type="NCBI Taxonomy" id="34168"/>
    <lineage>
        <taxon>Eukaryota</taxon>
        <taxon>Viridiplantae</taxon>
        <taxon>Streptophyta</taxon>
        <taxon>Embryophyta</taxon>
        <taxon>Tracheophyta</taxon>
        <taxon>Lycopodiopsida</taxon>
        <taxon>Lycopodiales</taxon>
        <taxon>Lycopodiaceae</taxon>
        <taxon>Lycopodioideae</taxon>
        <taxon>Diphasiastrum</taxon>
    </lineage>
</organism>
<comment type="caution">
    <text evidence="1">The sequence shown here is derived from an EMBL/GenBank/DDBJ whole genome shotgun (WGS) entry which is preliminary data.</text>
</comment>
<evidence type="ECO:0000313" key="1">
    <source>
        <dbReference type="EMBL" id="KAJ7561884.1"/>
    </source>
</evidence>
<gene>
    <name evidence="1" type="ORF">O6H91_03G045700</name>
</gene>
<keyword evidence="2" id="KW-1185">Reference proteome</keyword>
<dbReference type="Proteomes" id="UP001162992">
    <property type="component" value="Chromosome 3"/>
</dbReference>
<protein>
    <submittedName>
        <fullName evidence="1">Uncharacterized protein</fullName>
    </submittedName>
</protein>
<accession>A0ACC2E5Q9</accession>
<evidence type="ECO:0000313" key="2">
    <source>
        <dbReference type="Proteomes" id="UP001162992"/>
    </source>
</evidence>
<reference evidence="2" key="1">
    <citation type="journal article" date="2024" name="Proc. Natl. Acad. Sci. U.S.A.">
        <title>Extraordinary preservation of gene collinearity over three hundred million years revealed in homosporous lycophytes.</title>
        <authorList>
            <person name="Li C."/>
            <person name="Wickell D."/>
            <person name="Kuo L.Y."/>
            <person name="Chen X."/>
            <person name="Nie B."/>
            <person name="Liao X."/>
            <person name="Peng D."/>
            <person name="Ji J."/>
            <person name="Jenkins J."/>
            <person name="Williams M."/>
            <person name="Shu S."/>
            <person name="Plott C."/>
            <person name="Barry K."/>
            <person name="Rajasekar S."/>
            <person name="Grimwood J."/>
            <person name="Han X."/>
            <person name="Sun S."/>
            <person name="Hou Z."/>
            <person name="He W."/>
            <person name="Dai G."/>
            <person name="Sun C."/>
            <person name="Schmutz J."/>
            <person name="Leebens-Mack J.H."/>
            <person name="Li F.W."/>
            <person name="Wang L."/>
        </authorList>
    </citation>
    <scope>NUCLEOTIDE SEQUENCE [LARGE SCALE GENOMIC DNA]</scope>
    <source>
        <strain evidence="2">cv. PW_Plant_1</strain>
    </source>
</reference>
<dbReference type="EMBL" id="CM055094">
    <property type="protein sequence ID" value="KAJ7561884.1"/>
    <property type="molecule type" value="Genomic_DNA"/>
</dbReference>
<sequence>MSNGPVAPSQAVPPLISGIPVDYGPRADDKRQVAVKGSSLKAEMEEAPPSRHLWVGNVAQEVSEAYIAEKFVQFGELESATVYPQRNYAFINFKNEREAVNAKNKLQGSILAGLRIRIEFAKGAKPSRHLWVGGICPTVKKEQIEAEFKMFGPVEDFTFMHDRRSALVHFTKLDDAVAAVEALNRKRIGNEELRVDFGRSQATKESKDDRLGGIHRSHSGQLESFRGPLDSLRNLPDARGPLETFQAGLASRSNFPPFGGGKADKDGEASEILWVGFPLQTKVDEDRLIRAFIPYGEIERVKTFPGRTYAFVQFRTVGEAIRAKNALEGKLFNDPRVNIRFSNSEIGPVDNAKGGLLPPPARHEGTMFSDGIFKTGGILGHRMPPAGDRHVSSNGRPLSPGLRLVSDFPPSGVLAGGVGGRGIGPGTGLGRGMGRGLGPGSGGLIVQDKTMDSSYGGRGTTPFVHAAGQPVRPNRPFNDDLELPDEDIFNRESKRVRLGGGFPQSPAENPVMSPRFDGQRLMPPNARHLGPSPDGSFGPYANGPGPRLNSVPVPFDGPRPLPMVPGSGATGPAPTLSHSIGINVGVKRSSVSSEGRLGVINEGWKWQGLVAKGGTPVCHARCFPVGKGIDIDLPDVINCTARTDLDMLAKHVYQAGDYGVVFFVPDGDVDVTPYQDFMRYLGEKHRAGVAKLSNGSTLFLVPPSEFSEGVLKVPGNNCLFGVVLKFQQQSVTYMQAPPPRQQLPQQQPQTGFQQQMPYPKPPPQDLAVLTRVADQASQPGQGVMATTTSQLIPAHLANIPLTPELIASLTALLPQRSSATLPSNLIVGPSLVASGVNVVDATMGRAPSLGPVSSLINLAASALANESQSFPTSQNNPPLPSQLWPYSQQDQSASSRGSFVAQSSGSLTLPPLEPSPRLQPQPPSQPQPAPHAQPQPQHQRQHQPQSHPHPPLPPLPPPPPQQSPQVHLSHLSATQQPSTGIVSSLGQGFSQALATGLLSGPPFSQLSAESSSGQVLPQQLLSTGHLPMPTEGLSVPQSQGYLGSGSSGQYLQQPRPSLSATVAPQLPADQLAQLTALLTQRQQQPAQQQAAQVLQQHYQQQQPTGTLQQPQTSDVQGQQTPQNQQQLFSQQLQFSAMPQGAQPGWEQGGQGVQQQSQPIVHAHGVSWEGALPRSQEHGVVSGVEQQQWSSAQDADQETERQKRFQATLHLAAALLQQMQQPPKNPDQQ</sequence>
<proteinExistence type="predicted"/>